<sequence>MSGAAPLTPGLHRQQAAVVRERQAAPERLGGGQWAENKKEPLSQPAREEEDNIEGEWLENEMSSPLTKTY</sequence>
<organism evidence="1 2">
    <name type="scientific">Chaenocephalus aceratus</name>
    <name type="common">Blackfin icefish</name>
    <name type="synonym">Chaenichthys aceratus</name>
    <dbReference type="NCBI Taxonomy" id="36190"/>
    <lineage>
        <taxon>Eukaryota</taxon>
        <taxon>Metazoa</taxon>
        <taxon>Chordata</taxon>
        <taxon>Craniata</taxon>
        <taxon>Vertebrata</taxon>
        <taxon>Euteleostomi</taxon>
        <taxon>Actinopterygii</taxon>
        <taxon>Neopterygii</taxon>
        <taxon>Teleostei</taxon>
        <taxon>Neoteleostei</taxon>
        <taxon>Acanthomorphata</taxon>
        <taxon>Eupercaria</taxon>
        <taxon>Perciformes</taxon>
        <taxon>Notothenioidei</taxon>
        <taxon>Channichthyidae</taxon>
        <taxon>Chaenocephalus</taxon>
    </lineage>
</organism>
<gene>
    <name evidence="1" type="ORF">KUCAC02_007509</name>
</gene>
<keyword evidence="2" id="KW-1185">Reference proteome</keyword>
<accession>A0ACB9X719</accession>
<name>A0ACB9X719_CHAAC</name>
<protein>
    <submittedName>
        <fullName evidence="1">Uncharacterized protein</fullName>
    </submittedName>
</protein>
<evidence type="ECO:0000313" key="1">
    <source>
        <dbReference type="EMBL" id="KAI4821936.1"/>
    </source>
</evidence>
<proteinExistence type="predicted"/>
<dbReference type="EMBL" id="CM043792">
    <property type="protein sequence ID" value="KAI4821936.1"/>
    <property type="molecule type" value="Genomic_DNA"/>
</dbReference>
<reference evidence="1" key="1">
    <citation type="submission" date="2022-05" db="EMBL/GenBank/DDBJ databases">
        <title>Chromosome-level genome of Chaenocephalus aceratus.</title>
        <authorList>
            <person name="Park H."/>
        </authorList>
    </citation>
    <scope>NUCLEOTIDE SEQUENCE</scope>
    <source>
        <strain evidence="1">KU_202001</strain>
    </source>
</reference>
<evidence type="ECO:0000313" key="2">
    <source>
        <dbReference type="Proteomes" id="UP001057452"/>
    </source>
</evidence>
<dbReference type="Proteomes" id="UP001057452">
    <property type="component" value="Chromosome 8"/>
</dbReference>
<comment type="caution">
    <text evidence="1">The sequence shown here is derived from an EMBL/GenBank/DDBJ whole genome shotgun (WGS) entry which is preliminary data.</text>
</comment>